<dbReference type="EMBL" id="CAJOBI010052772">
    <property type="protein sequence ID" value="CAF4380015.1"/>
    <property type="molecule type" value="Genomic_DNA"/>
</dbReference>
<evidence type="ECO:0000313" key="1">
    <source>
        <dbReference type="EMBL" id="CAF4380015.1"/>
    </source>
</evidence>
<accession>A0A8S2V8E0</accession>
<sequence>MNEPANFDTNREKPFNWNRPEPWSLHCPLDEPLETPKYKTTILGDYLSDKTLCMIGEQTDEQ</sequence>
<comment type="caution">
    <text evidence="1">The sequence shown here is derived from an EMBL/GenBank/DDBJ whole genome shotgun (WGS) entry which is preliminary data.</text>
</comment>
<dbReference type="AlphaFoldDB" id="A0A8S2V8E0"/>
<proteinExistence type="predicted"/>
<dbReference type="Proteomes" id="UP000676336">
    <property type="component" value="Unassembled WGS sequence"/>
</dbReference>
<dbReference type="Gene3D" id="3.20.20.80">
    <property type="entry name" value="Glycosidases"/>
    <property type="match status" value="1"/>
</dbReference>
<protein>
    <submittedName>
        <fullName evidence="1">Uncharacterized protein</fullName>
    </submittedName>
</protein>
<evidence type="ECO:0000313" key="2">
    <source>
        <dbReference type="Proteomes" id="UP000676336"/>
    </source>
</evidence>
<gene>
    <name evidence="1" type="ORF">SMN809_LOCUS29525</name>
</gene>
<reference evidence="1" key="1">
    <citation type="submission" date="2021-02" db="EMBL/GenBank/DDBJ databases">
        <authorList>
            <person name="Nowell W R."/>
        </authorList>
    </citation>
    <scope>NUCLEOTIDE SEQUENCE</scope>
</reference>
<feature type="non-terminal residue" evidence="1">
    <location>
        <position position="1"/>
    </location>
</feature>
<name>A0A8S2V8E0_9BILA</name>
<organism evidence="1 2">
    <name type="scientific">Rotaria magnacalcarata</name>
    <dbReference type="NCBI Taxonomy" id="392030"/>
    <lineage>
        <taxon>Eukaryota</taxon>
        <taxon>Metazoa</taxon>
        <taxon>Spiralia</taxon>
        <taxon>Gnathifera</taxon>
        <taxon>Rotifera</taxon>
        <taxon>Eurotatoria</taxon>
        <taxon>Bdelloidea</taxon>
        <taxon>Philodinida</taxon>
        <taxon>Philodinidae</taxon>
        <taxon>Rotaria</taxon>
    </lineage>
</organism>